<dbReference type="PANTHER" id="PTHR36304:SF4">
    <property type="entry name" value="DUF4388 DOMAIN-CONTAINING PROTEIN"/>
    <property type="match status" value="1"/>
</dbReference>
<protein>
    <submittedName>
        <fullName evidence="2">DUF4388 domain-containing protein</fullName>
    </submittedName>
</protein>
<reference evidence="2 3" key="1">
    <citation type="submission" date="2020-08" db="EMBL/GenBank/DDBJ databases">
        <title>Acidobacteriota in marine sediments use diverse sulfur dissimilation pathways.</title>
        <authorList>
            <person name="Wasmund K."/>
        </authorList>
    </citation>
    <scope>NUCLEOTIDE SEQUENCE [LARGE SCALE GENOMIC DNA]</scope>
    <source>
        <strain evidence="2">MAG AM3-A</strain>
    </source>
</reference>
<evidence type="ECO:0000313" key="2">
    <source>
        <dbReference type="EMBL" id="MBD3871176.1"/>
    </source>
</evidence>
<evidence type="ECO:0000313" key="3">
    <source>
        <dbReference type="Proteomes" id="UP000598633"/>
    </source>
</evidence>
<sequence>MSLQGSLNELPLPDVIQLVSVSGKTGAFEIQCDEAEGKIYLRDGQIVDALVGRLRGDSAVYEMAIWTQGTFSFNPGEESEHVTIHMSNASLMMEAARRLDEWRVLSRKIPSLDLVPYFASREQGTDQVTLSPQEWILVTRIDGALTIEEIANELKWAPFDVSKLLFGMITTGLVALGNPGDASDGIQRWQSGPNPVTLLGLAEKIRSVALDVVGSGGERTIEKQYTSARTLIERGEGFDALREMVEQHTKAISLLKGSDTAAMFDEQVRPLLGEVQQM</sequence>
<evidence type="ECO:0000259" key="1">
    <source>
        <dbReference type="Pfam" id="PF14332"/>
    </source>
</evidence>
<feature type="domain" description="PatA-like N-terminal" evidence="1">
    <location>
        <begin position="4"/>
        <end position="103"/>
    </location>
</feature>
<dbReference type="InterPro" id="IPR025497">
    <property type="entry name" value="PatA-like_N"/>
</dbReference>
<dbReference type="AlphaFoldDB" id="A0A8J7C5S8"/>
<accession>A0A8J7C5S8</accession>
<organism evidence="2 3">
    <name type="scientific">Candidatus Sulfomarinibacter kjeldsenii</name>
    <dbReference type="NCBI Taxonomy" id="2885994"/>
    <lineage>
        <taxon>Bacteria</taxon>
        <taxon>Pseudomonadati</taxon>
        <taxon>Acidobacteriota</taxon>
        <taxon>Thermoanaerobaculia</taxon>
        <taxon>Thermoanaerobaculales</taxon>
        <taxon>Candidatus Sulfomarinibacteraceae</taxon>
        <taxon>Candidatus Sulfomarinibacter</taxon>
    </lineage>
</organism>
<dbReference type="Pfam" id="PF14332">
    <property type="entry name" value="DUF4388"/>
    <property type="match status" value="1"/>
</dbReference>
<name>A0A8J7C5S8_9BACT</name>
<proteinExistence type="predicted"/>
<gene>
    <name evidence="2" type="ORF">IFJ97_07450</name>
</gene>
<comment type="caution">
    <text evidence="2">The sequence shown here is derived from an EMBL/GenBank/DDBJ whole genome shotgun (WGS) entry which is preliminary data.</text>
</comment>
<dbReference type="EMBL" id="JACXWA010000120">
    <property type="protein sequence ID" value="MBD3871176.1"/>
    <property type="molecule type" value="Genomic_DNA"/>
</dbReference>
<dbReference type="PANTHER" id="PTHR36304">
    <property type="entry name" value="DOMAIN GTPASE-ACTIVATING PROTEIN, PUTATIVE-RELATED-RELATED"/>
    <property type="match status" value="1"/>
</dbReference>
<dbReference type="Proteomes" id="UP000598633">
    <property type="component" value="Unassembled WGS sequence"/>
</dbReference>